<dbReference type="Proteomes" id="UP000306697">
    <property type="component" value="Unassembled WGS sequence"/>
</dbReference>
<dbReference type="EMBL" id="SSWL01000004">
    <property type="protein sequence ID" value="THJ30010.1"/>
    <property type="molecule type" value="Genomic_DNA"/>
</dbReference>
<evidence type="ECO:0000313" key="2">
    <source>
        <dbReference type="EMBL" id="THJ30010.1"/>
    </source>
</evidence>
<name>A0A4S5BD13_BIFLI</name>
<evidence type="ECO:0000313" key="3">
    <source>
        <dbReference type="Proteomes" id="UP000306697"/>
    </source>
</evidence>
<sequence length="109" mass="12345">MKFSESVELLYRSYSVNRRLRSSHVNVTMTNARRFLGLMKDLGAWLSESLLIFFNCCMSFPCNNTAPKHSQRLQWPRKGGLMPNNAVTLHHTEPTDYPEQGRGTGAAAV</sequence>
<organism evidence="2 3">
    <name type="scientific">Bifidobacterium longum subsp. infantis</name>
    <dbReference type="NCBI Taxonomy" id="1682"/>
    <lineage>
        <taxon>Bacteria</taxon>
        <taxon>Bacillati</taxon>
        <taxon>Actinomycetota</taxon>
        <taxon>Actinomycetes</taxon>
        <taxon>Bifidobacteriales</taxon>
        <taxon>Bifidobacteriaceae</taxon>
        <taxon>Bifidobacterium</taxon>
    </lineage>
</organism>
<proteinExistence type="predicted"/>
<protein>
    <submittedName>
        <fullName evidence="2">Uncharacterized protein</fullName>
    </submittedName>
</protein>
<reference evidence="2 3" key="1">
    <citation type="submission" date="2019-04" db="EMBL/GenBank/DDBJ databases">
        <title>Genome Announcement To Ensure Probiotic Safety of Bifidobacterium longum subsp infantis UBBI-01.</title>
        <authorList>
            <person name="Sulthana A."/>
            <person name="Lakshmi S.G."/>
            <person name="Madempudi R.S."/>
        </authorList>
    </citation>
    <scope>NUCLEOTIDE SEQUENCE [LARGE SCALE GENOMIC DNA]</scope>
    <source>
        <strain evidence="2 3">UBBI-01</strain>
    </source>
</reference>
<evidence type="ECO:0000256" key="1">
    <source>
        <dbReference type="SAM" id="MobiDB-lite"/>
    </source>
</evidence>
<feature type="region of interest" description="Disordered" evidence="1">
    <location>
        <begin position="84"/>
        <end position="109"/>
    </location>
</feature>
<gene>
    <name evidence="2" type="ORF">E6L38_03320</name>
</gene>
<comment type="caution">
    <text evidence="2">The sequence shown here is derived from an EMBL/GenBank/DDBJ whole genome shotgun (WGS) entry which is preliminary data.</text>
</comment>
<dbReference type="AlphaFoldDB" id="A0A4S5BD13"/>
<accession>A0A4S5BD13</accession>